<feature type="domain" description="4Fe-4S ferredoxin-type" evidence="4">
    <location>
        <begin position="1"/>
        <end position="29"/>
    </location>
</feature>
<dbReference type="Gene3D" id="3.30.70.20">
    <property type="match status" value="1"/>
</dbReference>
<evidence type="ECO:0000259" key="4">
    <source>
        <dbReference type="PROSITE" id="PS51379"/>
    </source>
</evidence>
<dbReference type="Proteomes" id="UP000464262">
    <property type="component" value="Chromosome 1"/>
</dbReference>
<reference evidence="5 6" key="1">
    <citation type="submission" date="2020-01" db="EMBL/GenBank/DDBJ databases">
        <title>Whole genome and functional gene identification of agarase of Vibrio HN897.</title>
        <authorList>
            <person name="Liu Y."/>
            <person name="Zhao Z."/>
        </authorList>
    </citation>
    <scope>NUCLEOTIDE SEQUENCE [LARGE SCALE GENOMIC DNA]</scope>
    <source>
        <strain evidence="5 6">HN897</strain>
    </source>
</reference>
<evidence type="ECO:0000256" key="3">
    <source>
        <dbReference type="ARBA" id="ARBA00023014"/>
    </source>
</evidence>
<dbReference type="KEGG" id="vas:GT360_06410"/>
<proteinExistence type="predicted"/>
<dbReference type="RefSeq" id="WP_164648072.1">
    <property type="nucleotide sequence ID" value="NZ_CP047475.1"/>
</dbReference>
<gene>
    <name evidence="5" type="ORF">GT360_06410</name>
</gene>
<dbReference type="InterPro" id="IPR017900">
    <property type="entry name" value="4Fe4S_Fe_S_CS"/>
</dbReference>
<dbReference type="PROSITE" id="PS00198">
    <property type="entry name" value="4FE4S_FER_1"/>
    <property type="match status" value="1"/>
</dbReference>
<dbReference type="Pfam" id="PF12838">
    <property type="entry name" value="Fer4_7"/>
    <property type="match status" value="1"/>
</dbReference>
<evidence type="ECO:0000256" key="1">
    <source>
        <dbReference type="ARBA" id="ARBA00022723"/>
    </source>
</evidence>
<protein>
    <submittedName>
        <fullName evidence="5">4Fe-4S dicluster domain-containing protein</fullName>
    </submittedName>
</protein>
<dbReference type="SUPFAM" id="SSF54862">
    <property type="entry name" value="4Fe-4S ferredoxins"/>
    <property type="match status" value="1"/>
</dbReference>
<keyword evidence="1" id="KW-0479">Metal-binding</keyword>
<evidence type="ECO:0000313" key="6">
    <source>
        <dbReference type="Proteomes" id="UP000464262"/>
    </source>
</evidence>
<dbReference type="AlphaFoldDB" id="A0A7Z2YD96"/>
<dbReference type="InterPro" id="IPR017896">
    <property type="entry name" value="4Fe4S_Fe-S-bd"/>
</dbReference>
<dbReference type="PROSITE" id="PS51379">
    <property type="entry name" value="4FE4S_FER_2"/>
    <property type="match status" value="1"/>
</dbReference>
<keyword evidence="2" id="KW-0408">Iron</keyword>
<keyword evidence="6" id="KW-1185">Reference proteome</keyword>
<dbReference type="EMBL" id="CP047475">
    <property type="protein sequence ID" value="QIA63168.1"/>
    <property type="molecule type" value="Genomic_DNA"/>
</dbReference>
<accession>A0A7Z2YD96</accession>
<sequence>MSMKITEKCVGCYACYNVCPNRAIAVDPDAKPSFAIHPKRCNECVNQFDSRQCGEICPVEEAITSNDRPLNPVGSLQPVSALQGLL</sequence>
<name>A0A7Z2YD96_9VIBR</name>
<evidence type="ECO:0000313" key="5">
    <source>
        <dbReference type="EMBL" id="QIA63168.1"/>
    </source>
</evidence>
<dbReference type="GO" id="GO:0046872">
    <property type="term" value="F:metal ion binding"/>
    <property type="evidence" value="ECO:0007669"/>
    <property type="project" value="UniProtKB-KW"/>
</dbReference>
<keyword evidence="3" id="KW-0411">Iron-sulfur</keyword>
<evidence type="ECO:0000256" key="2">
    <source>
        <dbReference type="ARBA" id="ARBA00023004"/>
    </source>
</evidence>
<dbReference type="GO" id="GO:0051536">
    <property type="term" value="F:iron-sulfur cluster binding"/>
    <property type="evidence" value="ECO:0007669"/>
    <property type="project" value="UniProtKB-KW"/>
</dbReference>
<organism evidence="5 6">
    <name type="scientific">Vibrio astriarenae</name>
    <dbReference type="NCBI Taxonomy" id="1481923"/>
    <lineage>
        <taxon>Bacteria</taxon>
        <taxon>Pseudomonadati</taxon>
        <taxon>Pseudomonadota</taxon>
        <taxon>Gammaproteobacteria</taxon>
        <taxon>Vibrionales</taxon>
        <taxon>Vibrionaceae</taxon>
        <taxon>Vibrio</taxon>
    </lineage>
</organism>